<evidence type="ECO:0000313" key="1">
    <source>
        <dbReference type="EMBL" id="VUZ50087.1"/>
    </source>
</evidence>
<gene>
    <name evidence="1" type="ORF">WMSIL1_LOCUS8975</name>
</gene>
<protein>
    <submittedName>
        <fullName evidence="1">Uncharacterized protein</fullName>
    </submittedName>
</protein>
<accession>A0A564YS30</accession>
<keyword evidence="2" id="KW-1185">Reference proteome</keyword>
<dbReference type="EMBL" id="CABIJS010000344">
    <property type="protein sequence ID" value="VUZ50087.1"/>
    <property type="molecule type" value="Genomic_DNA"/>
</dbReference>
<dbReference type="AlphaFoldDB" id="A0A564YS30"/>
<organism evidence="1 2">
    <name type="scientific">Hymenolepis diminuta</name>
    <name type="common">Rat tapeworm</name>
    <dbReference type="NCBI Taxonomy" id="6216"/>
    <lineage>
        <taxon>Eukaryota</taxon>
        <taxon>Metazoa</taxon>
        <taxon>Spiralia</taxon>
        <taxon>Lophotrochozoa</taxon>
        <taxon>Platyhelminthes</taxon>
        <taxon>Cestoda</taxon>
        <taxon>Eucestoda</taxon>
        <taxon>Cyclophyllidea</taxon>
        <taxon>Hymenolepididae</taxon>
        <taxon>Hymenolepis</taxon>
    </lineage>
</organism>
<sequence>MASTGNKTPSKNSEEVRDPFRLEHLTTLEVIFWFLGTPRTPIITTSLMHKPNPSFQRQ</sequence>
<evidence type="ECO:0000313" key="2">
    <source>
        <dbReference type="Proteomes" id="UP000321570"/>
    </source>
</evidence>
<name>A0A564YS30_HYMDI</name>
<proteinExistence type="predicted"/>
<reference evidence="1 2" key="1">
    <citation type="submission" date="2019-07" db="EMBL/GenBank/DDBJ databases">
        <authorList>
            <person name="Jastrzebski P J."/>
            <person name="Paukszto L."/>
            <person name="Jastrzebski P J."/>
        </authorList>
    </citation>
    <scope>NUCLEOTIDE SEQUENCE [LARGE SCALE GENOMIC DNA]</scope>
    <source>
        <strain evidence="1 2">WMS-il1</strain>
    </source>
</reference>
<dbReference type="Proteomes" id="UP000321570">
    <property type="component" value="Unassembled WGS sequence"/>
</dbReference>